<sequence length="81" mass="9823">MIRFPFENLTTSLRFPICQFLFASIVLFPESIFRRRESQKTIIYAYRKTIEILYSMIHGEILEFHIRTKFENFPITVLCKK</sequence>
<name>A0A828Z363_9LEPT</name>
<organism evidence="1 2">
    <name type="scientific">Leptospira weilii str. 2006001853</name>
    <dbReference type="NCBI Taxonomy" id="1001589"/>
    <lineage>
        <taxon>Bacteria</taxon>
        <taxon>Pseudomonadati</taxon>
        <taxon>Spirochaetota</taxon>
        <taxon>Spirochaetia</taxon>
        <taxon>Leptospirales</taxon>
        <taxon>Leptospiraceae</taxon>
        <taxon>Leptospira</taxon>
    </lineage>
</organism>
<evidence type="ECO:0000313" key="1">
    <source>
        <dbReference type="EMBL" id="EKR64720.1"/>
    </source>
</evidence>
<gene>
    <name evidence="1" type="ORF">LEP1GSC036_3257</name>
</gene>
<dbReference type="Proteomes" id="UP000001338">
    <property type="component" value="Unassembled WGS sequence"/>
</dbReference>
<dbReference type="AlphaFoldDB" id="A0A828Z363"/>
<protein>
    <submittedName>
        <fullName evidence="1">Uncharacterized protein</fullName>
    </submittedName>
</protein>
<comment type="caution">
    <text evidence="1">The sequence shown here is derived from an EMBL/GenBank/DDBJ whole genome shotgun (WGS) entry which is preliminary data.</text>
</comment>
<accession>A0A828Z363</accession>
<dbReference type="EMBL" id="AFLV02000038">
    <property type="protein sequence ID" value="EKR64720.1"/>
    <property type="molecule type" value="Genomic_DNA"/>
</dbReference>
<evidence type="ECO:0000313" key="2">
    <source>
        <dbReference type="Proteomes" id="UP000001338"/>
    </source>
</evidence>
<reference evidence="1 2" key="1">
    <citation type="submission" date="2012-10" db="EMBL/GenBank/DDBJ databases">
        <authorList>
            <person name="Harkins D.M."/>
            <person name="Durkin A.S."/>
            <person name="Brinkac L.M."/>
            <person name="Haft D.H."/>
            <person name="Selengut J.D."/>
            <person name="Sanka R."/>
            <person name="DePew J."/>
            <person name="Purushe J."/>
            <person name="Whelen A.C."/>
            <person name="Vinetz J.M."/>
            <person name="Sutton G.G."/>
            <person name="Nierman W.C."/>
            <person name="Fouts D.E."/>
        </authorList>
    </citation>
    <scope>NUCLEOTIDE SEQUENCE [LARGE SCALE GENOMIC DNA]</scope>
    <source>
        <strain evidence="1 2">2006001853</strain>
    </source>
</reference>
<proteinExistence type="predicted"/>